<dbReference type="InterPro" id="IPR000326">
    <property type="entry name" value="PAP2/HPO"/>
</dbReference>
<dbReference type="SUPFAM" id="SSF48317">
    <property type="entry name" value="Acid phosphatase/Vanadium-dependent haloperoxidase"/>
    <property type="match status" value="1"/>
</dbReference>
<gene>
    <name evidence="3" type="ORF">CLV67_107198</name>
</gene>
<sequence>MRPDLPELRAGAVALVAVLPLIPFALIAVLVSGGWEPLHEFDRDVTDALNQAANASPLLTTVMTWLTYLFHPNVFRAAALVLVIWLVRRRARRTAAWVAVTMIAGGLLGGLLKLLFERARPELPEAVASAVGYAFPSGHALNSVLGVAVFVAVFPRLGWLWIIPPITALTRVFLGVHWTSDVIAGLLLGAAVPAITLAVFRRFAARTPQRVPDGEPVRQL</sequence>
<evidence type="ECO:0000313" key="3">
    <source>
        <dbReference type="EMBL" id="PRX20921.1"/>
    </source>
</evidence>
<dbReference type="Proteomes" id="UP000239415">
    <property type="component" value="Unassembled WGS sequence"/>
</dbReference>
<dbReference type="InterPro" id="IPR036938">
    <property type="entry name" value="PAP2/HPO_sf"/>
</dbReference>
<dbReference type="AlphaFoldDB" id="A0A2T0KCH3"/>
<keyword evidence="4" id="KW-1185">Reference proteome</keyword>
<feature type="transmembrane region" description="Helical" evidence="1">
    <location>
        <begin position="65"/>
        <end position="87"/>
    </location>
</feature>
<dbReference type="PANTHER" id="PTHR14969">
    <property type="entry name" value="SPHINGOSINE-1-PHOSPHATE PHOSPHOHYDROLASE"/>
    <property type="match status" value="1"/>
</dbReference>
<evidence type="ECO:0000259" key="2">
    <source>
        <dbReference type="SMART" id="SM00014"/>
    </source>
</evidence>
<dbReference type="Pfam" id="PF01569">
    <property type="entry name" value="PAP2"/>
    <property type="match status" value="1"/>
</dbReference>
<keyword evidence="1" id="KW-1133">Transmembrane helix</keyword>
<feature type="transmembrane region" description="Helical" evidence="1">
    <location>
        <begin position="158"/>
        <end position="176"/>
    </location>
</feature>
<evidence type="ECO:0000256" key="1">
    <source>
        <dbReference type="SAM" id="Phobius"/>
    </source>
</evidence>
<dbReference type="RefSeq" id="WP_106320208.1">
    <property type="nucleotide sequence ID" value="NZ_BOMO01000072.1"/>
</dbReference>
<comment type="caution">
    <text evidence="3">The sequence shown here is derived from an EMBL/GenBank/DDBJ whole genome shotgun (WGS) entry which is preliminary data.</text>
</comment>
<organism evidence="3 4">
    <name type="scientific">Actinoplanes italicus</name>
    <dbReference type="NCBI Taxonomy" id="113567"/>
    <lineage>
        <taxon>Bacteria</taxon>
        <taxon>Bacillati</taxon>
        <taxon>Actinomycetota</taxon>
        <taxon>Actinomycetes</taxon>
        <taxon>Micromonosporales</taxon>
        <taxon>Micromonosporaceae</taxon>
        <taxon>Actinoplanes</taxon>
    </lineage>
</organism>
<dbReference type="EMBL" id="PVMZ01000007">
    <property type="protein sequence ID" value="PRX20921.1"/>
    <property type="molecule type" value="Genomic_DNA"/>
</dbReference>
<keyword evidence="1" id="KW-0472">Membrane</keyword>
<dbReference type="OrthoDB" id="5289372at2"/>
<dbReference type="PANTHER" id="PTHR14969:SF13">
    <property type="entry name" value="AT30094P"/>
    <property type="match status" value="1"/>
</dbReference>
<accession>A0A2T0KCH3</accession>
<keyword evidence="1" id="KW-0812">Transmembrane</keyword>
<proteinExistence type="predicted"/>
<feature type="transmembrane region" description="Helical" evidence="1">
    <location>
        <begin position="182"/>
        <end position="200"/>
    </location>
</feature>
<protein>
    <submittedName>
        <fullName evidence="3">Undecaprenyl-diphosphatase</fullName>
    </submittedName>
</protein>
<feature type="transmembrane region" description="Helical" evidence="1">
    <location>
        <begin position="94"/>
        <end position="116"/>
    </location>
</feature>
<feature type="transmembrane region" description="Helical" evidence="1">
    <location>
        <begin position="128"/>
        <end position="151"/>
    </location>
</feature>
<feature type="transmembrane region" description="Helical" evidence="1">
    <location>
        <begin position="12"/>
        <end position="35"/>
    </location>
</feature>
<reference evidence="3 4" key="1">
    <citation type="submission" date="2018-03" db="EMBL/GenBank/DDBJ databases">
        <title>Genomic Encyclopedia of Archaeal and Bacterial Type Strains, Phase II (KMG-II): from individual species to whole genera.</title>
        <authorList>
            <person name="Goeker M."/>
        </authorList>
    </citation>
    <scope>NUCLEOTIDE SEQUENCE [LARGE SCALE GENOMIC DNA]</scope>
    <source>
        <strain evidence="3 4">DSM 43146</strain>
    </source>
</reference>
<feature type="domain" description="Phosphatidic acid phosphatase type 2/haloperoxidase" evidence="2">
    <location>
        <begin position="91"/>
        <end position="197"/>
    </location>
</feature>
<dbReference type="Gene3D" id="1.20.144.10">
    <property type="entry name" value="Phosphatidic acid phosphatase type 2/haloperoxidase"/>
    <property type="match status" value="2"/>
</dbReference>
<dbReference type="SMART" id="SM00014">
    <property type="entry name" value="acidPPc"/>
    <property type="match status" value="1"/>
</dbReference>
<evidence type="ECO:0000313" key="4">
    <source>
        <dbReference type="Proteomes" id="UP000239415"/>
    </source>
</evidence>
<name>A0A2T0KCH3_9ACTN</name>